<dbReference type="InterPro" id="IPR051394">
    <property type="entry name" value="Glutamate_Synthase"/>
</dbReference>
<evidence type="ECO:0000313" key="5">
    <source>
        <dbReference type="Proteomes" id="UP000723714"/>
    </source>
</evidence>
<dbReference type="EMBL" id="JABACJ020000021">
    <property type="protein sequence ID" value="MBU3877657.1"/>
    <property type="molecule type" value="Genomic_DNA"/>
</dbReference>
<dbReference type="RefSeq" id="WP_216244278.1">
    <property type="nucleotide sequence ID" value="NZ_JABACJ020000021.1"/>
</dbReference>
<dbReference type="Pfam" id="PF07992">
    <property type="entry name" value="Pyr_redox_2"/>
    <property type="match status" value="1"/>
</dbReference>
<dbReference type="InterPro" id="IPR023753">
    <property type="entry name" value="FAD/NAD-binding_dom"/>
</dbReference>
<comment type="caution">
    <text evidence="4">The sequence shown here is derived from an EMBL/GenBank/DDBJ whole genome shotgun (WGS) entry which is preliminary data.</text>
</comment>
<keyword evidence="5" id="KW-1185">Reference proteome</keyword>
<proteinExistence type="predicted"/>
<dbReference type="InterPro" id="IPR028261">
    <property type="entry name" value="DPD_II"/>
</dbReference>
<protein>
    <submittedName>
        <fullName evidence="4">Glutamate synthase subunit beta</fullName>
    </submittedName>
</protein>
<sequence length="494" mass="54609">MGKPTGFLEYERETACVLPPKVRIQNFKEFKIPLNREKQKQQGARCMACGVPFCQSGMMIGGMASGCPLHNLVPETNDLVYTGNWKQAYLRLIKTNSFPEFTSRVCPALCEAACTCNLDGEAVSTKENERAIIETAFEQGWVVPKIPKVRTGKSVAVIGSGPAGLAAAQQLNRRGHSVTVFERSDQIGGLLRYGIPNMKLEKSVVDRRVRLMEEEGVNFVTGTNIGVDIRAEELMKKFDRVILACGASKPRDIQVPGRESEGIYFAVDFLSRVTKKLQDSNFEKIPYELAKGKHVIVIGGGDTGNDCVGTAIRLGAASVTQLEMMPKPPQERASDNPWPQWPKVLKTDYGQEEAIAVFGHDPRIYQTTVAEFIPDKKGHVSKAKLIRLKSETDKKTGRKMMVPQEGTEEVVKADLVLIAAGFTGSEKYVTDAFGVEVDERSNVRTKDGEYETFVSRIFTAGDMRRGQSLVVWAIREGREAARAVDESLMGYTNL</sequence>
<dbReference type="Pfam" id="PF14691">
    <property type="entry name" value="Fer4_20"/>
    <property type="match status" value="1"/>
</dbReference>
<evidence type="ECO:0000313" key="4">
    <source>
        <dbReference type="EMBL" id="MBU3877657.1"/>
    </source>
</evidence>
<dbReference type="PANTHER" id="PTHR43100:SF1">
    <property type="entry name" value="GLUTAMATE SYNTHASE [NADPH] SMALL CHAIN"/>
    <property type="match status" value="1"/>
</dbReference>
<evidence type="ECO:0000256" key="1">
    <source>
        <dbReference type="ARBA" id="ARBA00023002"/>
    </source>
</evidence>
<organism evidence="4 5">
    <name type="scientific">Faecalicatena faecalis</name>
    <dbReference type="NCBI Taxonomy" id="2726362"/>
    <lineage>
        <taxon>Bacteria</taxon>
        <taxon>Bacillati</taxon>
        <taxon>Bacillota</taxon>
        <taxon>Clostridia</taxon>
        <taxon>Lachnospirales</taxon>
        <taxon>Lachnospiraceae</taxon>
        <taxon>Faecalicatena</taxon>
    </lineage>
</organism>
<reference evidence="4 5" key="1">
    <citation type="submission" date="2021-06" db="EMBL/GenBank/DDBJ databases">
        <title>Faecalicatena sp. nov. isolated from porcine feces.</title>
        <authorList>
            <person name="Oh B.S."/>
            <person name="Lee J.H."/>
        </authorList>
    </citation>
    <scope>NUCLEOTIDE SEQUENCE [LARGE SCALE GENOMIC DNA]</scope>
    <source>
        <strain evidence="4 5">AGMB00832</strain>
    </source>
</reference>
<dbReference type="PANTHER" id="PTHR43100">
    <property type="entry name" value="GLUTAMATE SYNTHASE [NADPH] SMALL CHAIN"/>
    <property type="match status" value="1"/>
</dbReference>
<keyword evidence="1" id="KW-0560">Oxidoreductase</keyword>
<evidence type="ECO:0000259" key="2">
    <source>
        <dbReference type="Pfam" id="PF07992"/>
    </source>
</evidence>
<dbReference type="Proteomes" id="UP000723714">
    <property type="component" value="Unassembled WGS sequence"/>
</dbReference>
<feature type="domain" description="FAD/NAD(P)-binding" evidence="2">
    <location>
        <begin position="154"/>
        <end position="477"/>
    </location>
</feature>
<name>A0ABS6D7T6_9FIRM</name>
<dbReference type="NCBIfam" id="TIGR01317">
    <property type="entry name" value="GOGAT_sm_gam"/>
    <property type="match status" value="1"/>
</dbReference>
<accession>A0ABS6D7T6</accession>
<gene>
    <name evidence="4" type="ORF">HGO97_017780</name>
</gene>
<feature type="domain" description="Dihydroprymidine dehydrogenase" evidence="3">
    <location>
        <begin position="23"/>
        <end position="140"/>
    </location>
</feature>
<dbReference type="InterPro" id="IPR006005">
    <property type="entry name" value="Glut_synth_ssu1"/>
</dbReference>
<evidence type="ECO:0000259" key="3">
    <source>
        <dbReference type="Pfam" id="PF14691"/>
    </source>
</evidence>